<feature type="compositionally biased region" description="Low complexity" evidence="1">
    <location>
        <begin position="103"/>
        <end position="118"/>
    </location>
</feature>
<name>A0A1E7EXV4_9STRA</name>
<evidence type="ECO:0000313" key="2">
    <source>
        <dbReference type="EMBL" id="OEU10635.1"/>
    </source>
</evidence>
<gene>
    <name evidence="2" type="ORF">FRACYDRAFT_263826</name>
</gene>
<feature type="compositionally biased region" description="Acidic residues" evidence="1">
    <location>
        <begin position="126"/>
        <end position="135"/>
    </location>
</feature>
<dbReference type="KEGG" id="fcy:FRACYDRAFT_263826"/>
<keyword evidence="3" id="KW-1185">Reference proteome</keyword>
<protein>
    <submittedName>
        <fullName evidence="2">Uncharacterized protein</fullName>
    </submittedName>
</protein>
<sequence length="911" mass="103171">MSVNADDTQQNSIYNKNSKRRQRRVYQYYQLGAPTLVCEGNRIDDYSHFRTSSKNLPTDKARDIYEACKSQNRVRARWQYSIDVDKIESVTVPNLTYGRKNNRNNNNNNNRTTAATAKSKSKISMDDTEQDTEDNNNDRKSNSSGKSIIEGDYDEEEKERLHYKRWIDEEQERDRLVMLLENDSRVSRHRECIKNYLSYEHPYVDAKIQHRNSKKRHHASNNKAKSYCQLKSVIYSKSQEFSNNYQINSDPSYLAPFDLDSIKEASNYNSNGTTNFRKNIQSDLPERPSQGNSLLSIPCPCRPCSNNRSNNGSKQGGYVLLHPKGFCLERLCVSNLIPPTGEDNDGDIKNVNLNKIRNNSEFRWNIIASQPNEICLDDTILEIRQCGTWNVDNPQCVFTARTNTHVSVVSIICKRPVFDGQQHQQQYSSESTTCWGCYVLEEIERLDHRSFFPKIPSFRPVSLASHPRYGNALAPSKFAFVSHSVGDSASTFNVIHSCSGGTGGIVTKRHDINNLKSISLIDFNSTNPMCLWSVASSYIRPALVPGAISKMLGQTKSPFGLGSSLYTIDLRSNSATFQWSPSAEEMTTEGVHSISGILTDWTRDHIVWATSTSAGKTWEIDARMPCQTLNTWSLTAVCEASRNFTIPRKGLHGENSILYKPPLHCNDRYNEISSLDDSPLIKVDTDFNASGIHLFQKPLHRPRFQTDSLECIAAPGIQCTDKTSIATSSFFDLTDVSDDVYTCGISSIGFPINSFVDANENIWQDYLEHKLNILCTLTMNNNGDIHSHSLLECDDKKSKIDDSVEVTQIRKMNRASAGLMISEVDRPHEMINDDRSLIMPVLCSSKIERIKVYGGRDDRSDDNDGVLNENLNSTRKNTSLERTDLSNNVIQSMLKEWDITSESESESEQHD</sequence>
<feature type="region of interest" description="Disordered" evidence="1">
    <location>
        <begin position="95"/>
        <end position="154"/>
    </location>
</feature>
<dbReference type="OrthoDB" id="45127at2759"/>
<evidence type="ECO:0000313" key="3">
    <source>
        <dbReference type="Proteomes" id="UP000095751"/>
    </source>
</evidence>
<accession>A0A1E7EXV4</accession>
<reference evidence="2 3" key="1">
    <citation type="submission" date="2016-09" db="EMBL/GenBank/DDBJ databases">
        <title>Extensive genetic diversity and differential bi-allelic expression allows diatom success in the polar Southern Ocean.</title>
        <authorList>
            <consortium name="DOE Joint Genome Institute"/>
            <person name="Mock T."/>
            <person name="Otillar R.P."/>
            <person name="Strauss J."/>
            <person name="Dupont C."/>
            <person name="Frickenhaus S."/>
            <person name="Maumus F."/>
            <person name="Mcmullan M."/>
            <person name="Sanges R."/>
            <person name="Schmutz J."/>
            <person name="Toseland A."/>
            <person name="Valas R."/>
            <person name="Veluchamy A."/>
            <person name="Ward B.J."/>
            <person name="Allen A."/>
            <person name="Barry K."/>
            <person name="Falciatore A."/>
            <person name="Ferrante M."/>
            <person name="Fortunato A.E."/>
            <person name="Gloeckner G."/>
            <person name="Gruber A."/>
            <person name="Hipkin R."/>
            <person name="Janech M."/>
            <person name="Kroth P."/>
            <person name="Leese F."/>
            <person name="Lindquist E."/>
            <person name="Lyon B.R."/>
            <person name="Martin J."/>
            <person name="Mayer C."/>
            <person name="Parker M."/>
            <person name="Quesneville H."/>
            <person name="Raymond J."/>
            <person name="Uhlig C."/>
            <person name="Valentin K.U."/>
            <person name="Worden A.Z."/>
            <person name="Armbrust E.V."/>
            <person name="Bowler C."/>
            <person name="Green B."/>
            <person name="Moulton V."/>
            <person name="Van Oosterhout C."/>
            <person name="Grigoriev I."/>
        </authorList>
    </citation>
    <scope>NUCLEOTIDE SEQUENCE [LARGE SCALE GENOMIC DNA]</scope>
    <source>
        <strain evidence="2 3">CCMP1102</strain>
    </source>
</reference>
<dbReference type="InParanoid" id="A0A1E7EXV4"/>
<organism evidence="2 3">
    <name type="scientific">Fragilariopsis cylindrus CCMP1102</name>
    <dbReference type="NCBI Taxonomy" id="635003"/>
    <lineage>
        <taxon>Eukaryota</taxon>
        <taxon>Sar</taxon>
        <taxon>Stramenopiles</taxon>
        <taxon>Ochrophyta</taxon>
        <taxon>Bacillariophyta</taxon>
        <taxon>Bacillariophyceae</taxon>
        <taxon>Bacillariophycidae</taxon>
        <taxon>Bacillariales</taxon>
        <taxon>Bacillariaceae</taxon>
        <taxon>Fragilariopsis</taxon>
    </lineage>
</organism>
<dbReference type="EMBL" id="KV784371">
    <property type="protein sequence ID" value="OEU10635.1"/>
    <property type="molecule type" value="Genomic_DNA"/>
</dbReference>
<proteinExistence type="predicted"/>
<dbReference type="Proteomes" id="UP000095751">
    <property type="component" value="Unassembled WGS sequence"/>
</dbReference>
<dbReference type="AlphaFoldDB" id="A0A1E7EXV4"/>
<evidence type="ECO:0000256" key="1">
    <source>
        <dbReference type="SAM" id="MobiDB-lite"/>
    </source>
</evidence>